<evidence type="ECO:0000313" key="2">
    <source>
        <dbReference type="Proteomes" id="UP000050525"/>
    </source>
</evidence>
<comment type="caution">
    <text evidence="1">The sequence shown here is derived from an EMBL/GenBank/DDBJ whole genome shotgun (WGS) entry which is preliminary data.</text>
</comment>
<reference evidence="1 2" key="1">
    <citation type="journal article" date="2012" name="Genome Biol.">
        <title>Sequencing three crocodilian genomes to illuminate the evolution of archosaurs and amniotes.</title>
        <authorList>
            <person name="St John J.A."/>
            <person name="Braun E.L."/>
            <person name="Isberg S.R."/>
            <person name="Miles L.G."/>
            <person name="Chong A.Y."/>
            <person name="Gongora J."/>
            <person name="Dalzell P."/>
            <person name="Moran C."/>
            <person name="Bed'hom B."/>
            <person name="Abzhanov A."/>
            <person name="Burgess S.C."/>
            <person name="Cooksey A.M."/>
            <person name="Castoe T.A."/>
            <person name="Crawford N.G."/>
            <person name="Densmore L.D."/>
            <person name="Drew J.C."/>
            <person name="Edwards S.V."/>
            <person name="Faircloth B.C."/>
            <person name="Fujita M.K."/>
            <person name="Greenwold M.J."/>
            <person name="Hoffmann F.G."/>
            <person name="Howard J.M."/>
            <person name="Iguchi T."/>
            <person name="Janes D.E."/>
            <person name="Khan S.Y."/>
            <person name="Kohno S."/>
            <person name="de Koning A.J."/>
            <person name="Lance S.L."/>
            <person name="McCarthy F.M."/>
            <person name="McCormack J.E."/>
            <person name="Merchant M.E."/>
            <person name="Peterson D.G."/>
            <person name="Pollock D.D."/>
            <person name="Pourmand N."/>
            <person name="Raney B.J."/>
            <person name="Roessler K.A."/>
            <person name="Sanford J.R."/>
            <person name="Sawyer R.H."/>
            <person name="Schmidt C.J."/>
            <person name="Triplett E.W."/>
            <person name="Tuberville T.D."/>
            <person name="Venegas-Anaya M."/>
            <person name="Howard J.T."/>
            <person name="Jarvis E.D."/>
            <person name="Guillette L.J.Jr."/>
            <person name="Glenn T.C."/>
            <person name="Green R.E."/>
            <person name="Ray D.A."/>
        </authorList>
    </citation>
    <scope>NUCLEOTIDE SEQUENCE [LARGE SCALE GENOMIC DNA]</scope>
    <source>
        <strain evidence="1">KSC_2009_1</strain>
    </source>
</reference>
<protein>
    <submittedName>
        <fullName evidence="1">Uncharacterized protein</fullName>
    </submittedName>
</protein>
<dbReference type="EMBL" id="AKHW03006584">
    <property type="protein sequence ID" value="KYO19545.1"/>
    <property type="molecule type" value="Genomic_DNA"/>
</dbReference>
<dbReference type="Proteomes" id="UP000050525">
    <property type="component" value="Unassembled WGS sequence"/>
</dbReference>
<evidence type="ECO:0000313" key="1">
    <source>
        <dbReference type="EMBL" id="KYO19545.1"/>
    </source>
</evidence>
<dbReference type="AlphaFoldDB" id="A0A151M4U3"/>
<name>A0A151M4U3_ALLMI</name>
<sequence>MFIGGTQRAHARLDNHLDGIEAMWITGLLLQPQGCSSLTEQLLQNHGSQGTPLLHQLLLVLIRQGFIFFPHCCYDSMIIEAAKSDILNSPTLV</sequence>
<keyword evidence="2" id="KW-1185">Reference proteome</keyword>
<proteinExistence type="predicted"/>
<gene>
    <name evidence="1" type="ORF">Y1Q_0007478</name>
</gene>
<organism evidence="1 2">
    <name type="scientific">Alligator mississippiensis</name>
    <name type="common">American alligator</name>
    <dbReference type="NCBI Taxonomy" id="8496"/>
    <lineage>
        <taxon>Eukaryota</taxon>
        <taxon>Metazoa</taxon>
        <taxon>Chordata</taxon>
        <taxon>Craniata</taxon>
        <taxon>Vertebrata</taxon>
        <taxon>Euteleostomi</taxon>
        <taxon>Archelosauria</taxon>
        <taxon>Archosauria</taxon>
        <taxon>Crocodylia</taxon>
        <taxon>Alligatoridae</taxon>
        <taxon>Alligatorinae</taxon>
        <taxon>Alligator</taxon>
    </lineage>
</organism>
<accession>A0A151M4U3</accession>